<dbReference type="OrthoDB" id="9760804at2"/>
<comment type="caution">
    <text evidence="3">The sequence shown here is derived from an EMBL/GenBank/DDBJ whole genome shotgun (WGS) entry which is preliminary data.</text>
</comment>
<dbReference type="AlphaFoldDB" id="A0A2T1GAB8"/>
<sequence length="418" mass="46831">MVIESINSRTGISSSLLQTTQATLADLPRRLNAPSRNPTPNNSKTLPLLPRSIERNRQQWSSDANILKLELPQRTLSPNLNPRQWLLTGNHRLARLVTATIGDRWLTHLEDLQQLTPLAGDPLFQLQWQTIKQTNKQAFAKALQRLQGIKINVNSLFDLQLQPICGHQRQLLNILHIINLFDRLKQNPGIDILPRTFIFGDASVLQSPEIDSAVEASHSLVSDIERRETIALIESLGRVLAADPDVCDKLQVIYVPESAALTNQMFAAADVTQQIATATTEDVDLGELKAAINGVISIGSLGKTNTWLQQIVGAENCFRFGLAIPEIALFKEYGYDPYNYYKHYPQIRQAIDWLLSGHFTPDAPGLCKSIVDKLMGTDEHMVLADYMFYMACQSLVSETYRHQATWTHMSIMNVAGVK</sequence>
<keyword evidence="4" id="KW-1185">Reference proteome</keyword>
<protein>
    <recommendedName>
        <fullName evidence="2">Alpha-1,4 glucan phosphorylase</fullName>
        <ecNumber evidence="2">2.4.1.1</ecNumber>
    </recommendedName>
</protein>
<keyword evidence="2" id="KW-0119">Carbohydrate metabolism</keyword>
<dbReference type="GO" id="GO:0008184">
    <property type="term" value="F:glycogen phosphorylase activity"/>
    <property type="evidence" value="ECO:0007669"/>
    <property type="project" value="InterPro"/>
</dbReference>
<accession>A0A2T1GAB8</accession>
<evidence type="ECO:0000256" key="1">
    <source>
        <dbReference type="ARBA" id="ARBA00006047"/>
    </source>
</evidence>
<keyword evidence="2" id="KW-0328">Glycosyltransferase</keyword>
<dbReference type="GO" id="GO:0005980">
    <property type="term" value="P:glycogen catabolic process"/>
    <property type="evidence" value="ECO:0007669"/>
    <property type="project" value="TreeGrafter"/>
</dbReference>
<reference evidence="3 4" key="1">
    <citation type="submission" date="2018-03" db="EMBL/GenBank/DDBJ databases">
        <title>The ancient ancestry and fast evolution of plastids.</title>
        <authorList>
            <person name="Moore K.R."/>
            <person name="Magnabosco C."/>
            <person name="Momper L."/>
            <person name="Gold D.A."/>
            <person name="Bosak T."/>
            <person name="Fournier G.P."/>
        </authorList>
    </citation>
    <scope>NUCLEOTIDE SEQUENCE [LARGE SCALE GENOMIC DNA]</scope>
    <source>
        <strain evidence="3 4">CCALA 037</strain>
    </source>
</reference>
<keyword evidence="2" id="KW-0808">Transferase</keyword>
<dbReference type="Proteomes" id="UP000238937">
    <property type="component" value="Unassembled WGS sequence"/>
</dbReference>
<comment type="cofactor">
    <cofactor evidence="2">
        <name>pyridoxal 5'-phosphate</name>
        <dbReference type="ChEBI" id="CHEBI:597326"/>
    </cofactor>
</comment>
<dbReference type="PANTHER" id="PTHR11468:SF3">
    <property type="entry name" value="GLYCOGEN PHOSPHORYLASE, LIVER FORM"/>
    <property type="match status" value="1"/>
</dbReference>
<keyword evidence="2" id="KW-0663">Pyridoxal phosphate</keyword>
<dbReference type="SUPFAM" id="SSF53756">
    <property type="entry name" value="UDP-Glycosyltransferase/glycogen phosphorylase"/>
    <property type="match status" value="1"/>
</dbReference>
<evidence type="ECO:0000313" key="3">
    <source>
        <dbReference type="EMBL" id="PSB54174.1"/>
    </source>
</evidence>
<dbReference type="Gene3D" id="3.40.50.2000">
    <property type="entry name" value="Glycogen Phosphorylase B"/>
    <property type="match status" value="1"/>
</dbReference>
<dbReference type="GO" id="GO:0030170">
    <property type="term" value="F:pyridoxal phosphate binding"/>
    <property type="evidence" value="ECO:0007669"/>
    <property type="project" value="TreeGrafter"/>
</dbReference>
<comment type="similarity">
    <text evidence="1 2">Belongs to the glycogen phosphorylase family.</text>
</comment>
<gene>
    <name evidence="3" type="ORF">C7B77_18995</name>
</gene>
<comment type="function">
    <text evidence="2">Allosteric enzyme that catalyzes the rate-limiting step in glycogen catabolism, the phosphorolytic cleavage of glycogen to produce glucose-1-phosphate, and plays a central role in maintaining cellular and organismal glucose homeostasis.</text>
</comment>
<dbReference type="InterPro" id="IPR000811">
    <property type="entry name" value="Glyco_trans_35"/>
</dbReference>
<dbReference type="GO" id="GO:0005737">
    <property type="term" value="C:cytoplasm"/>
    <property type="evidence" value="ECO:0007669"/>
    <property type="project" value="TreeGrafter"/>
</dbReference>
<comment type="catalytic activity">
    <reaction evidence="2">
        <text>[(1-&gt;4)-alpha-D-glucosyl](n) + phosphate = [(1-&gt;4)-alpha-D-glucosyl](n-1) + alpha-D-glucose 1-phosphate</text>
        <dbReference type="Rhea" id="RHEA:41732"/>
        <dbReference type="Rhea" id="RHEA-COMP:9584"/>
        <dbReference type="Rhea" id="RHEA-COMP:9586"/>
        <dbReference type="ChEBI" id="CHEBI:15444"/>
        <dbReference type="ChEBI" id="CHEBI:43474"/>
        <dbReference type="ChEBI" id="CHEBI:58601"/>
        <dbReference type="EC" id="2.4.1.1"/>
    </reaction>
</comment>
<dbReference type="PANTHER" id="PTHR11468">
    <property type="entry name" value="GLYCOGEN PHOSPHORYLASE"/>
    <property type="match status" value="1"/>
</dbReference>
<proteinExistence type="inferred from homology"/>
<name>A0A2T1GAB8_9CYAN</name>
<dbReference type="EC" id="2.4.1.1" evidence="2"/>
<organism evidence="3 4">
    <name type="scientific">Chamaesiphon polymorphus CCALA 037</name>
    <dbReference type="NCBI Taxonomy" id="2107692"/>
    <lineage>
        <taxon>Bacteria</taxon>
        <taxon>Bacillati</taxon>
        <taxon>Cyanobacteriota</taxon>
        <taxon>Cyanophyceae</taxon>
        <taxon>Gomontiellales</taxon>
        <taxon>Chamaesiphonaceae</taxon>
        <taxon>Chamaesiphon</taxon>
    </lineage>
</organism>
<evidence type="ECO:0000313" key="4">
    <source>
        <dbReference type="Proteomes" id="UP000238937"/>
    </source>
</evidence>
<evidence type="ECO:0000256" key="2">
    <source>
        <dbReference type="RuleBase" id="RU000587"/>
    </source>
</evidence>
<dbReference type="EMBL" id="PVWO01000282">
    <property type="protein sequence ID" value="PSB54174.1"/>
    <property type="molecule type" value="Genomic_DNA"/>
</dbReference>
<dbReference type="Pfam" id="PF00343">
    <property type="entry name" value="Phosphorylase"/>
    <property type="match status" value="1"/>
</dbReference>